<organism evidence="9 10">
    <name type="scientific">Rhizopus oryzae</name>
    <name type="common">Mucormycosis agent</name>
    <name type="synonym">Rhizopus arrhizus var. delemar</name>
    <dbReference type="NCBI Taxonomy" id="64495"/>
    <lineage>
        <taxon>Eukaryota</taxon>
        <taxon>Fungi</taxon>
        <taxon>Fungi incertae sedis</taxon>
        <taxon>Mucoromycota</taxon>
        <taxon>Mucoromycotina</taxon>
        <taxon>Mucoromycetes</taxon>
        <taxon>Mucorales</taxon>
        <taxon>Mucorineae</taxon>
        <taxon>Rhizopodaceae</taxon>
        <taxon>Rhizopus</taxon>
    </lineage>
</organism>
<dbReference type="PANTHER" id="PTHR10071:SF281">
    <property type="entry name" value="BOX A-BINDING FACTOR-RELATED"/>
    <property type="match status" value="1"/>
</dbReference>
<comment type="caution">
    <text evidence="9">The sequence shown here is derived from an EMBL/GenBank/DDBJ whole genome shotgun (WGS) entry which is preliminary data.</text>
</comment>
<evidence type="ECO:0000259" key="8">
    <source>
        <dbReference type="PROSITE" id="PS50114"/>
    </source>
</evidence>
<evidence type="ECO:0000256" key="3">
    <source>
        <dbReference type="ARBA" id="ARBA00022771"/>
    </source>
</evidence>
<dbReference type="EMBL" id="JAANIT010001865">
    <property type="protein sequence ID" value="KAG1538416.1"/>
    <property type="molecule type" value="Genomic_DNA"/>
</dbReference>
<dbReference type="GO" id="GO:0008270">
    <property type="term" value="F:zinc ion binding"/>
    <property type="evidence" value="ECO:0007669"/>
    <property type="project" value="UniProtKB-KW"/>
</dbReference>
<feature type="compositionally biased region" description="Basic residues" evidence="7">
    <location>
        <begin position="205"/>
        <end position="224"/>
    </location>
</feature>
<dbReference type="Pfam" id="PF00320">
    <property type="entry name" value="GATA"/>
    <property type="match status" value="1"/>
</dbReference>
<evidence type="ECO:0000256" key="4">
    <source>
        <dbReference type="ARBA" id="ARBA00022833"/>
    </source>
</evidence>
<dbReference type="GO" id="GO:0000122">
    <property type="term" value="P:negative regulation of transcription by RNA polymerase II"/>
    <property type="evidence" value="ECO:0007669"/>
    <property type="project" value="TreeGrafter"/>
</dbReference>
<feature type="compositionally biased region" description="Basic and acidic residues" evidence="7">
    <location>
        <begin position="120"/>
        <end position="131"/>
    </location>
</feature>
<evidence type="ECO:0000256" key="2">
    <source>
        <dbReference type="ARBA" id="ARBA00022723"/>
    </source>
</evidence>
<accession>A0A9P6Y376</accession>
<dbReference type="SUPFAM" id="SSF57716">
    <property type="entry name" value="Glucocorticoid receptor-like (DNA-binding domain)"/>
    <property type="match status" value="1"/>
</dbReference>
<dbReference type="AlphaFoldDB" id="A0A9P6Y376"/>
<dbReference type="InterPro" id="IPR000679">
    <property type="entry name" value="Znf_GATA"/>
</dbReference>
<dbReference type="PROSITE" id="PS00344">
    <property type="entry name" value="GATA_ZN_FINGER_1"/>
    <property type="match status" value="1"/>
</dbReference>
<evidence type="ECO:0000256" key="1">
    <source>
        <dbReference type="ARBA" id="ARBA00004123"/>
    </source>
</evidence>
<evidence type="ECO:0000313" key="10">
    <source>
        <dbReference type="Proteomes" id="UP000717996"/>
    </source>
</evidence>
<sequence>MQQTFYTPAFSLSYLQDASSWDYDESYLEKESHLYSTSCISAFTQQHYSLLLNSVNDYSMFFEDNTQSIDGFLYDTFMANPSSTHPTTSSLGSSINNKEVFERQYDTHETEFTDSPLMSEKNRKGDEEPVKKKLRKTRRRRSCLSTLSKHKINSTQCSNCHTTNTPLWRRNPEGEPLCNACGLFYKLHGTVRPLSLKTDVIKKRNRHTRTTRNKKTLRTRRHSNKYGNESSSSSSICSELDSFEEYSPEMTKEQYEIPLDSYYDLTNNTFFL</sequence>
<dbReference type="GO" id="GO:0045944">
    <property type="term" value="P:positive regulation of transcription by RNA polymerase II"/>
    <property type="evidence" value="ECO:0007669"/>
    <property type="project" value="TreeGrafter"/>
</dbReference>
<dbReference type="PANTHER" id="PTHR10071">
    <property type="entry name" value="TRANSCRIPTION FACTOR GATA FAMILY MEMBER"/>
    <property type="match status" value="1"/>
</dbReference>
<dbReference type="OrthoDB" id="515401at2759"/>
<dbReference type="Gene3D" id="3.30.50.10">
    <property type="entry name" value="Erythroid Transcription Factor GATA-1, subunit A"/>
    <property type="match status" value="1"/>
</dbReference>
<gene>
    <name evidence="9" type="ORF">G6F51_009784</name>
</gene>
<dbReference type="PROSITE" id="PS50114">
    <property type="entry name" value="GATA_ZN_FINGER_2"/>
    <property type="match status" value="1"/>
</dbReference>
<dbReference type="GO" id="GO:0000981">
    <property type="term" value="F:DNA-binding transcription factor activity, RNA polymerase II-specific"/>
    <property type="evidence" value="ECO:0007669"/>
    <property type="project" value="TreeGrafter"/>
</dbReference>
<evidence type="ECO:0000256" key="7">
    <source>
        <dbReference type="SAM" id="MobiDB-lite"/>
    </source>
</evidence>
<dbReference type="Proteomes" id="UP000717996">
    <property type="component" value="Unassembled WGS sequence"/>
</dbReference>
<keyword evidence="5" id="KW-0539">Nucleus</keyword>
<keyword evidence="4" id="KW-0862">Zinc</keyword>
<protein>
    <recommendedName>
        <fullName evidence="8">GATA-type domain-containing protein</fullName>
    </recommendedName>
</protein>
<feature type="region of interest" description="Disordered" evidence="7">
    <location>
        <begin position="205"/>
        <end position="235"/>
    </location>
</feature>
<dbReference type="CDD" id="cd00202">
    <property type="entry name" value="ZnF_GATA"/>
    <property type="match status" value="1"/>
</dbReference>
<dbReference type="PRINTS" id="PR00619">
    <property type="entry name" value="GATAZNFINGER"/>
</dbReference>
<keyword evidence="2" id="KW-0479">Metal-binding</keyword>
<comment type="subcellular location">
    <subcellularLocation>
        <location evidence="1">Nucleus</location>
    </subcellularLocation>
</comment>
<keyword evidence="3 6" id="KW-0863">Zinc-finger</keyword>
<dbReference type="SMART" id="SM00401">
    <property type="entry name" value="ZnF_GATA"/>
    <property type="match status" value="1"/>
</dbReference>
<feature type="domain" description="GATA-type" evidence="8">
    <location>
        <begin position="151"/>
        <end position="204"/>
    </location>
</feature>
<feature type="region of interest" description="Disordered" evidence="7">
    <location>
        <begin position="111"/>
        <end position="139"/>
    </location>
</feature>
<evidence type="ECO:0000256" key="5">
    <source>
        <dbReference type="ARBA" id="ARBA00023242"/>
    </source>
</evidence>
<dbReference type="InterPro" id="IPR039355">
    <property type="entry name" value="Transcription_factor_GATA"/>
</dbReference>
<evidence type="ECO:0000256" key="6">
    <source>
        <dbReference type="PROSITE-ProRule" id="PRU00094"/>
    </source>
</evidence>
<evidence type="ECO:0000313" key="9">
    <source>
        <dbReference type="EMBL" id="KAG1538416.1"/>
    </source>
</evidence>
<dbReference type="GO" id="GO:0005634">
    <property type="term" value="C:nucleus"/>
    <property type="evidence" value="ECO:0007669"/>
    <property type="project" value="UniProtKB-SubCell"/>
</dbReference>
<proteinExistence type="predicted"/>
<dbReference type="GO" id="GO:0000978">
    <property type="term" value="F:RNA polymerase II cis-regulatory region sequence-specific DNA binding"/>
    <property type="evidence" value="ECO:0007669"/>
    <property type="project" value="TreeGrafter"/>
</dbReference>
<reference evidence="9" key="1">
    <citation type="journal article" date="2020" name="Microb. Genom.">
        <title>Genetic diversity of clinical and environmental Mucorales isolates obtained from an investigation of mucormycosis cases among solid organ transplant recipients.</title>
        <authorList>
            <person name="Nguyen M.H."/>
            <person name="Kaul D."/>
            <person name="Muto C."/>
            <person name="Cheng S.J."/>
            <person name="Richter R.A."/>
            <person name="Bruno V.M."/>
            <person name="Liu G."/>
            <person name="Beyhan S."/>
            <person name="Sundermann A.J."/>
            <person name="Mounaud S."/>
            <person name="Pasculle A.W."/>
            <person name="Nierman W.C."/>
            <person name="Driscoll E."/>
            <person name="Cumbie R."/>
            <person name="Clancy C.J."/>
            <person name="Dupont C.L."/>
        </authorList>
    </citation>
    <scope>NUCLEOTIDE SEQUENCE</scope>
    <source>
        <strain evidence="9">GL16</strain>
    </source>
</reference>
<dbReference type="InterPro" id="IPR013088">
    <property type="entry name" value="Znf_NHR/GATA"/>
</dbReference>
<dbReference type="FunFam" id="3.30.50.10:FF:000007">
    <property type="entry name" value="Nitrogen regulatory AreA, N-terminal"/>
    <property type="match status" value="1"/>
</dbReference>
<name>A0A9P6Y376_RHIOR</name>